<reference evidence="3 4" key="1">
    <citation type="journal article" date="2024" name="Plant J.">
        <title>Genome sequences and population genomics reveal climatic adaptation and genomic divergence between two closely related sweetgum species.</title>
        <authorList>
            <person name="Xu W.Q."/>
            <person name="Ren C.Q."/>
            <person name="Zhang X.Y."/>
            <person name="Comes H.P."/>
            <person name="Liu X.H."/>
            <person name="Li Y.G."/>
            <person name="Kettle C.J."/>
            <person name="Jalonen R."/>
            <person name="Gaisberger H."/>
            <person name="Ma Y.Z."/>
            <person name="Qiu Y.X."/>
        </authorList>
    </citation>
    <scope>NUCLEOTIDE SEQUENCE [LARGE SCALE GENOMIC DNA]</scope>
    <source>
        <strain evidence="3">Hangzhou</strain>
    </source>
</reference>
<name>A0AAP0X8F6_LIQFO</name>
<feature type="repeat" description="PPR" evidence="2">
    <location>
        <begin position="184"/>
        <end position="218"/>
    </location>
</feature>
<dbReference type="InterPro" id="IPR046960">
    <property type="entry name" value="PPR_At4g14850-like_plant"/>
</dbReference>
<dbReference type="InterPro" id="IPR002885">
    <property type="entry name" value="PPR_rpt"/>
</dbReference>
<dbReference type="PANTHER" id="PTHR47926">
    <property type="entry name" value="PENTATRICOPEPTIDE REPEAT-CONTAINING PROTEIN"/>
    <property type="match status" value="1"/>
</dbReference>
<dbReference type="PANTHER" id="PTHR47926:SF492">
    <property type="entry name" value="DYW DOMAIN-CONTAINING PROTEIN"/>
    <property type="match status" value="1"/>
</dbReference>
<dbReference type="GO" id="GO:0009451">
    <property type="term" value="P:RNA modification"/>
    <property type="evidence" value="ECO:0007669"/>
    <property type="project" value="InterPro"/>
</dbReference>
<dbReference type="Pfam" id="PF13041">
    <property type="entry name" value="PPR_2"/>
    <property type="match status" value="2"/>
</dbReference>
<dbReference type="InterPro" id="IPR011990">
    <property type="entry name" value="TPR-like_helical_dom_sf"/>
</dbReference>
<dbReference type="EMBL" id="JBBPBK010000002">
    <property type="protein sequence ID" value="KAK9289315.1"/>
    <property type="molecule type" value="Genomic_DNA"/>
</dbReference>
<dbReference type="GO" id="GO:0003723">
    <property type="term" value="F:RNA binding"/>
    <property type="evidence" value="ECO:0007669"/>
    <property type="project" value="InterPro"/>
</dbReference>
<keyword evidence="4" id="KW-1185">Reference proteome</keyword>
<organism evidence="3 4">
    <name type="scientific">Liquidambar formosana</name>
    <name type="common">Formosan gum</name>
    <dbReference type="NCBI Taxonomy" id="63359"/>
    <lineage>
        <taxon>Eukaryota</taxon>
        <taxon>Viridiplantae</taxon>
        <taxon>Streptophyta</taxon>
        <taxon>Embryophyta</taxon>
        <taxon>Tracheophyta</taxon>
        <taxon>Spermatophyta</taxon>
        <taxon>Magnoliopsida</taxon>
        <taxon>eudicotyledons</taxon>
        <taxon>Gunneridae</taxon>
        <taxon>Pentapetalae</taxon>
        <taxon>Saxifragales</taxon>
        <taxon>Altingiaceae</taxon>
        <taxon>Liquidambar</taxon>
    </lineage>
</organism>
<evidence type="ECO:0000256" key="2">
    <source>
        <dbReference type="PROSITE-ProRule" id="PRU00708"/>
    </source>
</evidence>
<sequence>MLRGTLPYIISKLQQLSTMKEVEQIQAIITKTGLHTHSYVLAKLISFSSLSPSGSLTHAQAIFQETPMENPFICNTMIRAYSKSVFPIKAIHIYNHMHRMQVECDNFTYTFAVKACGRVLWCLEKDVGCDEFGIACKGGEIHCSVFKCGFDCDHFIQNSLVYMYSQCGLVGLARGVFDEMTVRNVASWNIMVSAYDQVNDFKSADLLFESMPVKNVVSSNTLIARFIRLSDIEGARRVFEEMPERDAVSWNSLIAGYVKVRDYAGALKLFGEMQIDGVEATEITLTSVLGACAETGALEMGRKIHESLKQKGYKIEGYLVSALVDMYAKCGNLSSALEVFNELKMKHASNWNAMIVGLAVHGYCEEALELFSAMERGLMRLGLTGLRSLVF</sequence>
<dbReference type="Gene3D" id="1.25.40.10">
    <property type="entry name" value="Tetratricopeptide repeat domain"/>
    <property type="match status" value="4"/>
</dbReference>
<evidence type="ECO:0008006" key="5">
    <source>
        <dbReference type="Google" id="ProtNLM"/>
    </source>
</evidence>
<evidence type="ECO:0000256" key="1">
    <source>
        <dbReference type="ARBA" id="ARBA00022737"/>
    </source>
</evidence>
<comment type="caution">
    <text evidence="3">The sequence shown here is derived from an EMBL/GenBank/DDBJ whole genome shotgun (WGS) entry which is preliminary data.</text>
</comment>
<evidence type="ECO:0000313" key="3">
    <source>
        <dbReference type="EMBL" id="KAK9289315.1"/>
    </source>
</evidence>
<keyword evidence="1" id="KW-0677">Repeat</keyword>
<accession>A0AAP0X8F6</accession>
<protein>
    <recommendedName>
        <fullName evidence="5">Pentatricopeptide repeat-containing protein</fullName>
    </recommendedName>
</protein>
<dbReference type="PROSITE" id="PS51375">
    <property type="entry name" value="PPR"/>
    <property type="match status" value="2"/>
</dbReference>
<dbReference type="Proteomes" id="UP001415857">
    <property type="component" value="Unassembled WGS sequence"/>
</dbReference>
<proteinExistence type="predicted"/>
<feature type="repeat" description="PPR" evidence="2">
    <location>
        <begin position="246"/>
        <end position="280"/>
    </location>
</feature>
<gene>
    <name evidence="3" type="ORF">L1049_007470</name>
</gene>
<dbReference type="Pfam" id="PF01535">
    <property type="entry name" value="PPR"/>
    <property type="match status" value="5"/>
</dbReference>
<dbReference type="AlphaFoldDB" id="A0AAP0X8F6"/>
<dbReference type="FunFam" id="1.25.40.10:FF:001394">
    <property type="entry name" value="Pentatricopeptide repeat-containing protein At3g28660"/>
    <property type="match status" value="1"/>
</dbReference>
<evidence type="ECO:0000313" key="4">
    <source>
        <dbReference type="Proteomes" id="UP001415857"/>
    </source>
</evidence>
<dbReference type="NCBIfam" id="TIGR00756">
    <property type="entry name" value="PPR"/>
    <property type="match status" value="1"/>
</dbReference>
<dbReference type="FunFam" id="1.25.40.10:FF:001746">
    <property type="entry name" value="Pentatricopeptide repeat-containing protein mitochondrial"/>
    <property type="match status" value="1"/>
</dbReference>